<dbReference type="RefSeq" id="WP_275118941.1">
    <property type="nucleotide sequence ID" value="NZ_JAOTPO010000008.1"/>
</dbReference>
<sequence>MQITFISSKKAKKIVNGYLIFLIASLFVISYLGGDHDYISVKAGLISANILFAVGMIIGYIYLFTYPKKERKEYWFVHSITVAFYVLLNIYLIFLR</sequence>
<feature type="transmembrane region" description="Helical" evidence="1">
    <location>
        <begin position="15"/>
        <end position="33"/>
    </location>
</feature>
<keyword evidence="1" id="KW-0472">Membrane</keyword>
<keyword evidence="3" id="KW-1185">Reference proteome</keyword>
<accession>A0ABT5VG78</accession>
<comment type="caution">
    <text evidence="2">The sequence shown here is derived from an EMBL/GenBank/DDBJ whole genome shotgun (WGS) entry which is preliminary data.</text>
</comment>
<dbReference type="Proteomes" id="UP001148125">
    <property type="component" value="Unassembled WGS sequence"/>
</dbReference>
<evidence type="ECO:0008006" key="4">
    <source>
        <dbReference type="Google" id="ProtNLM"/>
    </source>
</evidence>
<feature type="transmembrane region" description="Helical" evidence="1">
    <location>
        <begin position="75"/>
        <end position="94"/>
    </location>
</feature>
<evidence type="ECO:0000313" key="3">
    <source>
        <dbReference type="Proteomes" id="UP001148125"/>
    </source>
</evidence>
<gene>
    <name evidence="2" type="ORF">N7Z68_13205</name>
</gene>
<protein>
    <recommendedName>
        <fullName evidence="4">DUF1294 domain-containing protein</fullName>
    </recommendedName>
</protein>
<proteinExistence type="predicted"/>
<feature type="transmembrane region" description="Helical" evidence="1">
    <location>
        <begin position="39"/>
        <end position="63"/>
    </location>
</feature>
<reference evidence="2" key="1">
    <citation type="submission" date="2024-05" db="EMBL/GenBank/DDBJ databases">
        <title>Alkalihalobacillus sp. strain MEB203 novel alkaliphilic bacterium from Lonar Lake, India.</title>
        <authorList>
            <person name="Joshi A."/>
            <person name="Thite S."/>
            <person name="Mengade P."/>
        </authorList>
    </citation>
    <scope>NUCLEOTIDE SEQUENCE</scope>
    <source>
        <strain evidence="2">MEB 203</strain>
    </source>
</reference>
<name>A0ABT5VG78_9BACI</name>
<keyword evidence="1" id="KW-0812">Transmembrane</keyword>
<organism evidence="2 3">
    <name type="scientific">Alkalihalobacterium chitinilyticum</name>
    <dbReference type="NCBI Taxonomy" id="2980103"/>
    <lineage>
        <taxon>Bacteria</taxon>
        <taxon>Bacillati</taxon>
        <taxon>Bacillota</taxon>
        <taxon>Bacilli</taxon>
        <taxon>Bacillales</taxon>
        <taxon>Bacillaceae</taxon>
        <taxon>Alkalihalobacterium</taxon>
    </lineage>
</organism>
<evidence type="ECO:0000313" key="2">
    <source>
        <dbReference type="EMBL" id="MDE5414332.1"/>
    </source>
</evidence>
<evidence type="ECO:0000256" key="1">
    <source>
        <dbReference type="SAM" id="Phobius"/>
    </source>
</evidence>
<keyword evidence="1" id="KW-1133">Transmembrane helix</keyword>
<dbReference type="EMBL" id="JAOTPO010000008">
    <property type="protein sequence ID" value="MDE5414332.1"/>
    <property type="molecule type" value="Genomic_DNA"/>
</dbReference>